<gene>
    <name evidence="9" type="ORF">THASP1DRAFT_27888</name>
</gene>
<reference evidence="10" key="1">
    <citation type="journal article" date="2018" name="Nat. Microbiol.">
        <title>Leveraging single-cell genomics to expand the fungal tree of life.</title>
        <authorList>
            <person name="Ahrendt S.R."/>
            <person name="Quandt C.A."/>
            <person name="Ciobanu D."/>
            <person name="Clum A."/>
            <person name="Salamov A."/>
            <person name="Andreopoulos B."/>
            <person name="Cheng J.F."/>
            <person name="Woyke T."/>
            <person name="Pelin A."/>
            <person name="Henrissat B."/>
            <person name="Reynolds N.K."/>
            <person name="Benny G.L."/>
            <person name="Smith M.E."/>
            <person name="James T.Y."/>
            <person name="Grigoriev I.V."/>
        </authorList>
    </citation>
    <scope>NUCLEOTIDE SEQUENCE [LARGE SCALE GENOMIC DNA]</scope>
    <source>
        <strain evidence="10">RSA 1356</strain>
    </source>
</reference>
<feature type="region of interest" description="Disordered" evidence="6">
    <location>
        <begin position="293"/>
        <end position="419"/>
    </location>
</feature>
<dbReference type="OrthoDB" id="5966927at2759"/>
<dbReference type="AlphaFoldDB" id="A0A4P9XVM7"/>
<accession>A0A4P9XVM7</accession>
<dbReference type="GO" id="GO:0044732">
    <property type="term" value="C:mitotic spindle pole body"/>
    <property type="evidence" value="ECO:0007669"/>
    <property type="project" value="TreeGrafter"/>
</dbReference>
<feature type="transmembrane region" description="Helical" evidence="7">
    <location>
        <begin position="134"/>
        <end position="152"/>
    </location>
</feature>
<feature type="transmembrane region" description="Helical" evidence="7">
    <location>
        <begin position="191"/>
        <end position="209"/>
    </location>
</feature>
<dbReference type="Proteomes" id="UP000271241">
    <property type="component" value="Unassembled WGS sequence"/>
</dbReference>
<feature type="region of interest" description="Disordered" evidence="6">
    <location>
        <begin position="474"/>
        <end position="496"/>
    </location>
</feature>
<dbReference type="GO" id="GO:0034992">
    <property type="term" value="C:microtubule organizing center attachment site"/>
    <property type="evidence" value="ECO:0007669"/>
    <property type="project" value="TreeGrafter"/>
</dbReference>
<feature type="region of interest" description="Disordered" evidence="6">
    <location>
        <begin position="523"/>
        <end position="576"/>
    </location>
</feature>
<feature type="transmembrane region" description="Helical" evidence="7">
    <location>
        <begin position="655"/>
        <end position="674"/>
    </location>
</feature>
<evidence type="ECO:0000256" key="2">
    <source>
        <dbReference type="ARBA" id="ARBA00022692"/>
    </source>
</evidence>
<dbReference type="EMBL" id="KZ992458">
    <property type="protein sequence ID" value="RKP10336.1"/>
    <property type="molecule type" value="Genomic_DNA"/>
</dbReference>
<dbReference type="STRING" id="78915.A0A4P9XVM7"/>
<protein>
    <recommendedName>
        <fullName evidence="8">Ima1 N-terminal domain-containing protein</fullName>
    </recommendedName>
</protein>
<dbReference type="Pfam" id="PF09779">
    <property type="entry name" value="Ima1_N"/>
    <property type="match status" value="1"/>
</dbReference>
<comment type="subcellular location">
    <subcellularLocation>
        <location evidence="1">Nucleus inner membrane</location>
        <topology evidence="1">Multi-pass membrane protein</topology>
    </subcellularLocation>
</comment>
<evidence type="ECO:0000259" key="8">
    <source>
        <dbReference type="Pfam" id="PF09779"/>
    </source>
</evidence>
<evidence type="ECO:0000256" key="4">
    <source>
        <dbReference type="ARBA" id="ARBA00023136"/>
    </source>
</evidence>
<feature type="compositionally biased region" description="Basic residues" evidence="6">
    <location>
        <begin position="11"/>
        <end position="20"/>
    </location>
</feature>
<feature type="transmembrane region" description="Helical" evidence="7">
    <location>
        <begin position="164"/>
        <end position="185"/>
    </location>
</feature>
<feature type="region of interest" description="Disordered" evidence="6">
    <location>
        <begin position="255"/>
        <end position="278"/>
    </location>
</feature>
<feature type="transmembrane region" description="Helical" evidence="7">
    <location>
        <begin position="714"/>
        <end position="732"/>
    </location>
</feature>
<evidence type="ECO:0000256" key="7">
    <source>
        <dbReference type="SAM" id="Phobius"/>
    </source>
</evidence>
<keyword evidence="4 7" id="KW-0472">Membrane</keyword>
<dbReference type="PANTHER" id="PTHR28538">
    <property type="entry name" value="INTEGRAL INNER NUCLEAR MEMBRANE PROTEIN IMA1"/>
    <property type="match status" value="1"/>
</dbReference>
<evidence type="ECO:0000256" key="6">
    <source>
        <dbReference type="SAM" id="MobiDB-lite"/>
    </source>
</evidence>
<feature type="compositionally biased region" description="Basic and acidic residues" evidence="6">
    <location>
        <begin position="530"/>
        <end position="543"/>
    </location>
</feature>
<evidence type="ECO:0000256" key="3">
    <source>
        <dbReference type="ARBA" id="ARBA00022989"/>
    </source>
</evidence>
<keyword evidence="3 7" id="KW-1133">Transmembrane helix</keyword>
<proteinExistence type="predicted"/>
<dbReference type="InterPro" id="IPR018617">
    <property type="entry name" value="Ima1_N"/>
</dbReference>
<feature type="compositionally biased region" description="Low complexity" evidence="6">
    <location>
        <begin position="475"/>
        <end position="488"/>
    </location>
</feature>
<keyword evidence="5" id="KW-0539">Nucleus</keyword>
<sequence length="733" mass="80832">MFDEHLNPVRGRSKSRRRHGGLSDTEISPNASDEEGIVFCDVCRENQEMVLHLLANYIPSESDPEFEQRNRTVDDYRRQIEERYPPACARCEKEVHGRIAETDYRVKARYFRQALQRSRPAAVERLPRYRWWKALAWLLVAAADWAARYWMLRTCAFGWSATDSICQALLLVLRLVLLALIDGWMASEFGIGMRTLMAILSATLIILAWRFTPTHRASLAIWQRLDAPSSSKVRSSRPSRGLMRAGGMLRRVGYAAGSGSDRTRTPSPSPPSSQKATRTTLLARYASFVSDDDDDMIRSGNTSGTEMADASASHVKPTTYGERHASPEMLMRTLSLDSPRSSRHRRAGGPVAPTSAQSPSFSVDTLDGRPLTGKRRATTMDWSPAPETCLGGYRDPESPTRKRPASSQPGRSRSLRTGAANLFRVPVGLSLRAANAIAAGATSSDADTDPGWRGGDAGRATSSFSVAHDDGLWSQGAAQRGTTRRTTASAMPASGGRDVTGLEDLFQRSIRIDDRSGLQRRIGDWFSGSSHRDKPSQNHEKRNSAWPKRPPASTMRRQPAASSLASTKVHSRQGRSFGARSAAPLTSINVVIRRSLVLVALMARIADWFMQPLPEHLLGGVLLVALFILLRGRWLSRAIMARRHPRHVPWVEMATCWLIGLRLLLLPLAAYAAVAPDAALLTPLHSPSWPTELATANLHINAEMLLPPASAWRAIYSLLVWLLDAGLMMCGVA</sequence>
<name>A0A4P9XVM7_9FUNG</name>
<feature type="transmembrane region" description="Helical" evidence="7">
    <location>
        <begin position="617"/>
        <end position="634"/>
    </location>
</feature>
<evidence type="ECO:0000256" key="5">
    <source>
        <dbReference type="ARBA" id="ARBA00023242"/>
    </source>
</evidence>
<evidence type="ECO:0000313" key="10">
    <source>
        <dbReference type="Proteomes" id="UP000271241"/>
    </source>
</evidence>
<dbReference type="GO" id="GO:0034506">
    <property type="term" value="C:chromosome, centromeric core domain"/>
    <property type="evidence" value="ECO:0007669"/>
    <property type="project" value="TreeGrafter"/>
</dbReference>
<feature type="region of interest" description="Disordered" evidence="6">
    <location>
        <begin position="439"/>
        <end position="462"/>
    </location>
</feature>
<evidence type="ECO:0000256" key="1">
    <source>
        <dbReference type="ARBA" id="ARBA00004473"/>
    </source>
</evidence>
<keyword evidence="2 7" id="KW-0812">Transmembrane</keyword>
<organism evidence="9 10">
    <name type="scientific">Thamnocephalis sphaerospora</name>
    <dbReference type="NCBI Taxonomy" id="78915"/>
    <lineage>
        <taxon>Eukaryota</taxon>
        <taxon>Fungi</taxon>
        <taxon>Fungi incertae sedis</taxon>
        <taxon>Zoopagomycota</taxon>
        <taxon>Zoopagomycotina</taxon>
        <taxon>Zoopagomycetes</taxon>
        <taxon>Zoopagales</taxon>
        <taxon>Sigmoideomycetaceae</taxon>
        <taxon>Thamnocephalis</taxon>
    </lineage>
</organism>
<evidence type="ECO:0000313" key="9">
    <source>
        <dbReference type="EMBL" id="RKP10336.1"/>
    </source>
</evidence>
<dbReference type="GO" id="GO:0071765">
    <property type="term" value="P:nuclear inner membrane organization"/>
    <property type="evidence" value="ECO:0007669"/>
    <property type="project" value="InterPro"/>
</dbReference>
<dbReference type="InterPro" id="IPR042321">
    <property type="entry name" value="Ima1"/>
</dbReference>
<dbReference type="PANTHER" id="PTHR28538:SF1">
    <property type="entry name" value="INTEGRAL INNER NUCLEAR MEMBRANE PROTEIN IMA1"/>
    <property type="match status" value="1"/>
</dbReference>
<keyword evidence="10" id="KW-1185">Reference proteome</keyword>
<feature type="compositionally biased region" description="Polar residues" evidence="6">
    <location>
        <begin position="354"/>
        <end position="363"/>
    </location>
</feature>
<feature type="domain" description="Ima1 N-terminal" evidence="8">
    <location>
        <begin position="26"/>
        <end position="95"/>
    </location>
</feature>
<dbReference type="GO" id="GO:0005637">
    <property type="term" value="C:nuclear inner membrane"/>
    <property type="evidence" value="ECO:0007669"/>
    <property type="project" value="UniProtKB-SubCell"/>
</dbReference>
<feature type="region of interest" description="Disordered" evidence="6">
    <location>
        <begin position="1"/>
        <end position="29"/>
    </location>
</feature>